<dbReference type="GO" id="GO:0004713">
    <property type="term" value="F:protein tyrosine kinase activity"/>
    <property type="evidence" value="ECO:0007669"/>
    <property type="project" value="TreeGrafter"/>
</dbReference>
<evidence type="ECO:0000259" key="5">
    <source>
        <dbReference type="Pfam" id="PF01656"/>
    </source>
</evidence>
<evidence type="ECO:0000313" key="6">
    <source>
        <dbReference type="EMBL" id="NIR75146.1"/>
    </source>
</evidence>
<organism evidence="6 7">
    <name type="scientific">Candidatus Kutchimonas denitrificans</name>
    <dbReference type="NCBI Taxonomy" id="3056748"/>
    <lineage>
        <taxon>Bacteria</taxon>
        <taxon>Pseudomonadati</taxon>
        <taxon>Gemmatimonadota</taxon>
        <taxon>Gemmatimonadia</taxon>
        <taxon>Candidatus Palauibacterales</taxon>
        <taxon>Candidatus Palauibacteraceae</taxon>
        <taxon>Candidatus Kutchimonas</taxon>
    </lineage>
</organism>
<dbReference type="SUPFAM" id="SSF52540">
    <property type="entry name" value="P-loop containing nucleoside triphosphate hydrolases"/>
    <property type="match status" value="1"/>
</dbReference>
<dbReference type="InterPro" id="IPR002586">
    <property type="entry name" value="CobQ/CobB/MinD/ParA_Nub-bd_dom"/>
</dbReference>
<feature type="region of interest" description="Disordered" evidence="3">
    <location>
        <begin position="1"/>
        <end position="35"/>
    </location>
</feature>
<dbReference type="GO" id="GO:0005886">
    <property type="term" value="C:plasma membrane"/>
    <property type="evidence" value="ECO:0007669"/>
    <property type="project" value="TreeGrafter"/>
</dbReference>
<dbReference type="Gene3D" id="3.40.50.300">
    <property type="entry name" value="P-loop containing nucleotide triphosphate hydrolases"/>
    <property type="match status" value="1"/>
</dbReference>
<keyword evidence="2" id="KW-0067">ATP-binding</keyword>
<keyword evidence="4" id="KW-0812">Transmembrane</keyword>
<feature type="domain" description="CobQ/CobB/MinD/ParA nucleotide binding" evidence="5">
    <location>
        <begin position="184"/>
        <end position="355"/>
    </location>
</feature>
<sequence length="552" mass="58751">MNTDRNRSSELPAAPDPDPDGQRSFANGEPAPTTYRSAPQLLEEDVEHGCNRPVVWRYRRLILSAAVIGTAAGFAAGHFAYPGEAAATPWISVAALPLAALGFAVGLGLSVLGAFLLNRNGRRLKDPAQVREQLGLPLLGTVPQLTAAATAVGGSSSPEVLEAFRVIHRNLMHVYGKTEPVVAVVTSPSRGEGKSVACAHLARACACLGRRTLVIDADVGQGNLHRLFGEARRPGLTDCLGGAATRAQAIHSTARRGLDLIGWGSHDADARQLLSSSAMGDLLAEIRRSYDIILIDTAPLDDGRESLALAANTGNLVFVLRAGVSDGESAESMLDLLDRLPVRVLGAVFNDVPRRYGTGEERLVSAWQRAEECDRPPDLDETSVGALLSREVYQPSGDSQARAAVPAEESATEPVEPAPPDEPEERVERAGGSPDHTCAFERDAVRQPDGDVWYDPDWEVRVDSAIPAESEGANGGNGSNSGSGNGSLAAERCQVEDRQDGSGKGNRDGNGNGPEPVPNPINGSGDQLESHAALQLERFRAHQRRNHQRHWR</sequence>
<comment type="caution">
    <text evidence="6">The sequence shown here is derived from an EMBL/GenBank/DDBJ whole genome shotgun (WGS) entry which is preliminary data.</text>
</comment>
<keyword evidence="4" id="KW-0472">Membrane</keyword>
<dbReference type="InterPro" id="IPR050445">
    <property type="entry name" value="Bact_polysacc_biosynth/exp"/>
</dbReference>
<dbReference type="PANTHER" id="PTHR32309:SF13">
    <property type="entry name" value="FERRIC ENTEROBACTIN TRANSPORT PROTEIN FEPE"/>
    <property type="match status" value="1"/>
</dbReference>
<name>A0AAE4ZBG2_9BACT</name>
<gene>
    <name evidence="6" type="ORF">GWO12_08555</name>
</gene>
<feature type="compositionally biased region" description="Basic residues" evidence="3">
    <location>
        <begin position="541"/>
        <end position="552"/>
    </location>
</feature>
<feature type="compositionally biased region" description="Gly residues" evidence="3">
    <location>
        <begin position="473"/>
        <end position="485"/>
    </location>
</feature>
<feature type="region of interest" description="Disordered" evidence="3">
    <location>
        <begin position="394"/>
        <end position="455"/>
    </location>
</feature>
<evidence type="ECO:0000256" key="4">
    <source>
        <dbReference type="SAM" id="Phobius"/>
    </source>
</evidence>
<evidence type="ECO:0000256" key="1">
    <source>
        <dbReference type="ARBA" id="ARBA00022741"/>
    </source>
</evidence>
<proteinExistence type="predicted"/>
<keyword evidence="4" id="KW-1133">Transmembrane helix</keyword>
<dbReference type="InterPro" id="IPR027417">
    <property type="entry name" value="P-loop_NTPase"/>
</dbReference>
<accession>A0AAE4ZBG2</accession>
<dbReference type="EMBL" id="JAACAK010000064">
    <property type="protein sequence ID" value="NIR75146.1"/>
    <property type="molecule type" value="Genomic_DNA"/>
</dbReference>
<feature type="transmembrane region" description="Helical" evidence="4">
    <location>
        <begin position="61"/>
        <end position="81"/>
    </location>
</feature>
<feature type="transmembrane region" description="Helical" evidence="4">
    <location>
        <begin position="93"/>
        <end position="117"/>
    </location>
</feature>
<dbReference type="InterPro" id="IPR005702">
    <property type="entry name" value="Wzc-like_C"/>
</dbReference>
<dbReference type="PANTHER" id="PTHR32309">
    <property type="entry name" value="TYROSINE-PROTEIN KINASE"/>
    <property type="match status" value="1"/>
</dbReference>
<reference evidence="6 7" key="1">
    <citation type="submission" date="2020-01" db="EMBL/GenBank/DDBJ databases">
        <title>Genomes assembled from Gulf of Kutch pelagic sediment metagenomes.</title>
        <authorList>
            <person name="Chandrashekar M."/>
            <person name="Mahajan M.S."/>
            <person name="Dave K.J."/>
            <person name="Vatsa P."/>
            <person name="Nathani N.M."/>
        </authorList>
    </citation>
    <scope>NUCLEOTIDE SEQUENCE [LARGE SCALE GENOMIC DNA]</scope>
    <source>
        <strain evidence="6">KS3-K002</strain>
    </source>
</reference>
<evidence type="ECO:0000256" key="3">
    <source>
        <dbReference type="SAM" id="MobiDB-lite"/>
    </source>
</evidence>
<feature type="compositionally biased region" description="Basic and acidic residues" evidence="3">
    <location>
        <begin position="438"/>
        <end position="449"/>
    </location>
</feature>
<evidence type="ECO:0000256" key="2">
    <source>
        <dbReference type="ARBA" id="ARBA00022840"/>
    </source>
</evidence>
<keyword evidence="1" id="KW-0547">Nucleotide-binding</keyword>
<protein>
    <submittedName>
        <fullName evidence="6">AAA family ATPase</fullName>
    </submittedName>
</protein>
<feature type="compositionally biased region" description="Basic and acidic residues" evidence="3">
    <location>
        <begin position="493"/>
        <end position="507"/>
    </location>
</feature>
<dbReference type="CDD" id="cd05387">
    <property type="entry name" value="BY-kinase"/>
    <property type="match status" value="1"/>
</dbReference>
<dbReference type="AlphaFoldDB" id="A0AAE4ZBG2"/>
<evidence type="ECO:0000313" key="7">
    <source>
        <dbReference type="Proteomes" id="UP000702544"/>
    </source>
</evidence>
<dbReference type="Pfam" id="PF01656">
    <property type="entry name" value="CbiA"/>
    <property type="match status" value="1"/>
</dbReference>
<dbReference type="Proteomes" id="UP000702544">
    <property type="component" value="Unassembled WGS sequence"/>
</dbReference>
<feature type="region of interest" description="Disordered" evidence="3">
    <location>
        <begin position="468"/>
        <end position="552"/>
    </location>
</feature>